<keyword evidence="3" id="KW-0460">Magnesium</keyword>
<dbReference type="InterPro" id="IPR000086">
    <property type="entry name" value="NUDIX_hydrolase_dom"/>
</dbReference>
<dbReference type="Pfam" id="PF00293">
    <property type="entry name" value="NUDIX"/>
    <property type="match status" value="1"/>
</dbReference>
<dbReference type="Proteomes" id="UP000000485">
    <property type="component" value="Chromosome"/>
</dbReference>
<dbReference type="KEGG" id="cga:Celgi_1576"/>
<dbReference type="PROSITE" id="PS00893">
    <property type="entry name" value="NUDIX_BOX"/>
    <property type="match status" value="1"/>
</dbReference>
<evidence type="ECO:0000256" key="3">
    <source>
        <dbReference type="ARBA" id="ARBA00022842"/>
    </source>
</evidence>
<organism evidence="6 7">
    <name type="scientific">Cellulomonas gilvus (strain ATCC 13127 / NRRL B-14078)</name>
    <name type="common">Cellvibrio gilvus</name>
    <dbReference type="NCBI Taxonomy" id="593907"/>
    <lineage>
        <taxon>Bacteria</taxon>
        <taxon>Bacillati</taxon>
        <taxon>Actinomycetota</taxon>
        <taxon>Actinomycetes</taxon>
        <taxon>Micrococcales</taxon>
        <taxon>Cellulomonadaceae</taxon>
        <taxon>Cellulomonas</taxon>
    </lineage>
</organism>
<keyword evidence="2 6" id="KW-0378">Hydrolase</keyword>
<dbReference type="PROSITE" id="PS51462">
    <property type="entry name" value="NUDIX"/>
    <property type="match status" value="1"/>
</dbReference>
<dbReference type="Gene3D" id="3.90.79.10">
    <property type="entry name" value="Nucleoside Triphosphate Pyrophosphohydrolase"/>
    <property type="match status" value="1"/>
</dbReference>
<keyword evidence="7" id="KW-1185">Reference proteome</keyword>
<dbReference type="RefSeq" id="WP_013883606.1">
    <property type="nucleotide sequence ID" value="NC_015671.1"/>
</dbReference>
<dbReference type="PANTHER" id="PTHR43046:SF12">
    <property type="entry name" value="GDP-MANNOSE MANNOSYL HYDROLASE"/>
    <property type="match status" value="1"/>
</dbReference>
<dbReference type="EMBL" id="CP002665">
    <property type="protein sequence ID" value="AEI12087.1"/>
    <property type="molecule type" value="Genomic_DNA"/>
</dbReference>
<dbReference type="eggNOG" id="COG0494">
    <property type="taxonomic scope" value="Bacteria"/>
</dbReference>
<dbReference type="PANTHER" id="PTHR43046">
    <property type="entry name" value="GDP-MANNOSE MANNOSYL HYDROLASE"/>
    <property type="match status" value="1"/>
</dbReference>
<dbReference type="CDD" id="cd04685">
    <property type="entry name" value="NUDIX_Hydrolase"/>
    <property type="match status" value="1"/>
</dbReference>
<evidence type="ECO:0000313" key="6">
    <source>
        <dbReference type="EMBL" id="AEI12087.1"/>
    </source>
</evidence>
<accession>F8A4Y4</accession>
<protein>
    <submittedName>
        <fullName evidence="6">NUDIX hydrolase</fullName>
    </submittedName>
</protein>
<evidence type="ECO:0000313" key="7">
    <source>
        <dbReference type="Proteomes" id="UP000000485"/>
    </source>
</evidence>
<dbReference type="STRING" id="593907.Celgi_1576"/>
<proteinExistence type="predicted"/>
<evidence type="ECO:0000256" key="4">
    <source>
        <dbReference type="SAM" id="MobiDB-lite"/>
    </source>
</evidence>
<dbReference type="InterPro" id="IPR020084">
    <property type="entry name" value="NUDIX_hydrolase_CS"/>
</dbReference>
<sequence length="205" mass="22371">MTSGTTAQAAGDDEPAAFVVPGPEPAPGHRLGPEWTPGPDGLLFRRGARVIVLDEHDRVLLVRGHDADQPDRSWWFTLGGGIDPGESARDAAIREVREESGVVLDPAQVVGPVFTRSAVFDFFSAHCRQDEEIFLARVPSTAFVAEDRSGWTALERDVIDELRWWSLPELARVEIEVFPEGLAALVEPLLAGWDGTTSHLGLARE</sequence>
<evidence type="ECO:0000259" key="5">
    <source>
        <dbReference type="PROSITE" id="PS51462"/>
    </source>
</evidence>
<dbReference type="AlphaFoldDB" id="F8A4Y4"/>
<evidence type="ECO:0000256" key="2">
    <source>
        <dbReference type="ARBA" id="ARBA00022801"/>
    </source>
</evidence>
<feature type="region of interest" description="Disordered" evidence="4">
    <location>
        <begin position="1"/>
        <end position="35"/>
    </location>
</feature>
<dbReference type="InterPro" id="IPR015797">
    <property type="entry name" value="NUDIX_hydrolase-like_dom_sf"/>
</dbReference>
<dbReference type="SUPFAM" id="SSF55811">
    <property type="entry name" value="Nudix"/>
    <property type="match status" value="1"/>
</dbReference>
<evidence type="ECO:0000256" key="1">
    <source>
        <dbReference type="ARBA" id="ARBA00001946"/>
    </source>
</evidence>
<comment type="cofactor">
    <cofactor evidence="1">
        <name>Mg(2+)</name>
        <dbReference type="ChEBI" id="CHEBI:18420"/>
    </cofactor>
</comment>
<dbReference type="GO" id="GO:0016787">
    <property type="term" value="F:hydrolase activity"/>
    <property type="evidence" value="ECO:0007669"/>
    <property type="project" value="UniProtKB-KW"/>
</dbReference>
<dbReference type="HOGENOM" id="CLU_100874_0_0_11"/>
<name>F8A4Y4_CELGA</name>
<gene>
    <name evidence="6" type="ordered locus">Celgi_1576</name>
</gene>
<reference evidence="7" key="1">
    <citation type="submission" date="2011-04" db="EMBL/GenBank/DDBJ databases">
        <title>Complete sequence of Cellvibrio gilvus ATCC 13127.</title>
        <authorList>
            <person name="Lucas S."/>
            <person name="Han J."/>
            <person name="Lapidus A."/>
            <person name="Cheng J.-F."/>
            <person name="Goodwin L."/>
            <person name="Pitluck S."/>
            <person name="Peters L."/>
            <person name="Munk A."/>
            <person name="Detter J.C."/>
            <person name="Han C."/>
            <person name="Tapia R."/>
            <person name="Land M."/>
            <person name="Hauser L."/>
            <person name="Kyrpides N."/>
            <person name="Ivanova N."/>
            <person name="Ovchinnikova G."/>
            <person name="Pagani I."/>
            <person name="Mead D."/>
            <person name="Brumm P."/>
            <person name="Woyke T."/>
        </authorList>
    </citation>
    <scope>NUCLEOTIDE SEQUENCE [LARGE SCALE GENOMIC DNA]</scope>
    <source>
        <strain evidence="7">ATCC 13127 / NRRL B-14078</strain>
    </source>
</reference>
<feature type="domain" description="Nudix hydrolase" evidence="5">
    <location>
        <begin position="43"/>
        <end position="188"/>
    </location>
</feature>